<dbReference type="SMART" id="SM00670">
    <property type="entry name" value="PINc"/>
    <property type="match status" value="1"/>
</dbReference>
<feature type="binding site" evidence="5">
    <location>
        <position position="17"/>
    </location>
    <ligand>
        <name>Mg(2+)</name>
        <dbReference type="ChEBI" id="CHEBI:18420"/>
    </ligand>
</feature>
<organism evidence="7 8">
    <name type="scientific">Archaeoglobus veneficus (strain DSM 11195 / SNP6)</name>
    <dbReference type="NCBI Taxonomy" id="693661"/>
    <lineage>
        <taxon>Archaea</taxon>
        <taxon>Methanobacteriati</taxon>
        <taxon>Methanobacteriota</taxon>
        <taxon>Archaeoglobi</taxon>
        <taxon>Archaeoglobales</taxon>
        <taxon>Archaeoglobaceae</taxon>
        <taxon>Archaeoglobus</taxon>
    </lineage>
</organism>
<evidence type="ECO:0000256" key="1">
    <source>
        <dbReference type="ARBA" id="ARBA00022649"/>
    </source>
</evidence>
<comment type="similarity">
    <text evidence="5">Belongs to the PINc/VapC protein family.</text>
</comment>
<dbReference type="GO" id="GO:0000287">
    <property type="term" value="F:magnesium ion binding"/>
    <property type="evidence" value="ECO:0007669"/>
    <property type="project" value="UniProtKB-UniRule"/>
</dbReference>
<dbReference type="Pfam" id="PF18477">
    <property type="entry name" value="PIN_9"/>
    <property type="match status" value="1"/>
</dbReference>
<evidence type="ECO:0000313" key="8">
    <source>
        <dbReference type="Proteomes" id="UP000008136"/>
    </source>
</evidence>
<name>F2KMU5_ARCVS</name>
<keyword evidence="5" id="KW-0460">Magnesium</keyword>
<dbReference type="GeneID" id="10393169"/>
<feature type="binding site" evidence="5">
    <location>
        <position position="90"/>
    </location>
    <ligand>
        <name>Mg(2+)</name>
        <dbReference type="ChEBI" id="CHEBI:18420"/>
    </ligand>
</feature>
<comment type="function">
    <text evidence="5">Toxic component of a toxin-antitoxin (TA) system. An RNase.</text>
</comment>
<dbReference type="Proteomes" id="UP000008136">
    <property type="component" value="Chromosome"/>
</dbReference>
<dbReference type="eggNOG" id="arCOG04312">
    <property type="taxonomic scope" value="Archaea"/>
</dbReference>
<dbReference type="InterPro" id="IPR041120">
    <property type="entry name" value="PIN_9"/>
</dbReference>
<sequence length="135" mass="15307">METDRGRNDKVRCAVIDTNVLMYIFLEKIDVFGQLKDLGFRRFFVPSMVVEELKRLEVSLTGKERRAARFALNLVEQMCEVVDVDAAGTDVALLDLAKSSGCVLITNDKRLKKRAAEMGITVGYIREMCRVDVEE</sequence>
<gene>
    <name evidence="5" type="primary">vapC</name>
    <name evidence="7" type="ordered locus">Arcve_0078</name>
</gene>
<dbReference type="HOGENOM" id="CLU_107892_1_0_2"/>
<dbReference type="CDD" id="cd09879">
    <property type="entry name" value="PIN_VapC_AF0591-like"/>
    <property type="match status" value="1"/>
</dbReference>
<dbReference type="SUPFAM" id="SSF88723">
    <property type="entry name" value="PIN domain-like"/>
    <property type="match status" value="1"/>
</dbReference>
<evidence type="ECO:0000259" key="6">
    <source>
        <dbReference type="SMART" id="SM00670"/>
    </source>
</evidence>
<keyword evidence="2 5" id="KW-0540">Nuclease</keyword>
<dbReference type="HAMAP" id="MF_00265">
    <property type="entry name" value="VapC_Nob1"/>
    <property type="match status" value="1"/>
</dbReference>
<keyword evidence="1 5" id="KW-1277">Toxin-antitoxin system</keyword>
<dbReference type="OrthoDB" id="15280at2157"/>
<dbReference type="EC" id="3.1.-.-" evidence="5"/>
<keyword evidence="3 5" id="KW-0479">Metal-binding</keyword>
<dbReference type="STRING" id="693661.Arcve_0078"/>
<accession>F2KMU5</accession>
<evidence type="ECO:0000313" key="7">
    <source>
        <dbReference type="EMBL" id="AEA46119.1"/>
    </source>
</evidence>
<dbReference type="EMBL" id="CP002588">
    <property type="protein sequence ID" value="AEA46119.1"/>
    <property type="molecule type" value="Genomic_DNA"/>
</dbReference>
<dbReference type="GO" id="GO:0090729">
    <property type="term" value="F:toxin activity"/>
    <property type="evidence" value="ECO:0007669"/>
    <property type="project" value="UniProtKB-KW"/>
</dbReference>
<dbReference type="InterPro" id="IPR022907">
    <property type="entry name" value="VapC_family"/>
</dbReference>
<dbReference type="GO" id="GO:0004540">
    <property type="term" value="F:RNA nuclease activity"/>
    <property type="evidence" value="ECO:0007669"/>
    <property type="project" value="InterPro"/>
</dbReference>
<evidence type="ECO:0000256" key="2">
    <source>
        <dbReference type="ARBA" id="ARBA00022722"/>
    </source>
</evidence>
<dbReference type="KEGG" id="ave:Arcve_0078"/>
<reference evidence="7 8" key="1">
    <citation type="submission" date="2011-03" db="EMBL/GenBank/DDBJ databases">
        <title>The complete genome of Archaeoglobus veneficus SNP6.</title>
        <authorList>
            <consortium name="US DOE Joint Genome Institute (JGI-PGF)"/>
            <person name="Lucas S."/>
            <person name="Copeland A."/>
            <person name="Lapidus A."/>
            <person name="Bruce D."/>
            <person name="Goodwin L."/>
            <person name="Pitluck S."/>
            <person name="Kyrpides N."/>
            <person name="Mavromatis K."/>
            <person name="Pagani I."/>
            <person name="Ivanova N."/>
            <person name="Mikhailova N."/>
            <person name="Lu M."/>
            <person name="Detter J.C."/>
            <person name="Tapia R."/>
            <person name="Han C."/>
            <person name="Land M."/>
            <person name="Hauser L."/>
            <person name="Markowitz V."/>
            <person name="Cheng J.-F."/>
            <person name="Hugenholtz P."/>
            <person name="Woyke T."/>
            <person name="Wu D."/>
            <person name="Spring S."/>
            <person name="Brambilla E."/>
            <person name="Klenk H.-P."/>
            <person name="Eisen J.A."/>
        </authorList>
    </citation>
    <scope>NUCLEOTIDE SEQUENCE [LARGE SCALE GENOMIC DNA]</scope>
    <source>
        <strain>SNP6</strain>
    </source>
</reference>
<proteinExistence type="inferred from homology"/>
<evidence type="ECO:0000256" key="5">
    <source>
        <dbReference type="HAMAP-Rule" id="MF_00265"/>
    </source>
</evidence>
<dbReference type="InterPro" id="IPR002716">
    <property type="entry name" value="PIN_dom"/>
</dbReference>
<protein>
    <recommendedName>
        <fullName evidence="5">Ribonuclease VapC</fullName>
        <shortName evidence="5">RNase VapC</shortName>
        <ecNumber evidence="5">3.1.-.-</ecNumber>
    </recommendedName>
    <alternativeName>
        <fullName evidence="5">Putative toxin VapC</fullName>
    </alternativeName>
</protein>
<dbReference type="AlphaFoldDB" id="F2KMU5"/>
<dbReference type="InterPro" id="IPR029060">
    <property type="entry name" value="PIN-like_dom_sf"/>
</dbReference>
<dbReference type="Gene3D" id="3.40.50.1010">
    <property type="entry name" value="5'-nuclease"/>
    <property type="match status" value="1"/>
</dbReference>
<evidence type="ECO:0000256" key="4">
    <source>
        <dbReference type="ARBA" id="ARBA00022801"/>
    </source>
</evidence>
<keyword evidence="4 5" id="KW-0378">Hydrolase</keyword>
<keyword evidence="8" id="KW-1185">Reference proteome</keyword>
<dbReference type="GO" id="GO:0016787">
    <property type="term" value="F:hydrolase activity"/>
    <property type="evidence" value="ECO:0007669"/>
    <property type="project" value="UniProtKB-KW"/>
</dbReference>
<keyword evidence="5" id="KW-0800">Toxin</keyword>
<dbReference type="RefSeq" id="WP_013682795.1">
    <property type="nucleotide sequence ID" value="NC_015320.1"/>
</dbReference>
<feature type="domain" description="PIN" evidence="6">
    <location>
        <begin position="12"/>
        <end position="113"/>
    </location>
</feature>
<comment type="cofactor">
    <cofactor evidence="5">
        <name>Mg(2+)</name>
        <dbReference type="ChEBI" id="CHEBI:18420"/>
    </cofactor>
</comment>
<evidence type="ECO:0000256" key="3">
    <source>
        <dbReference type="ARBA" id="ARBA00022723"/>
    </source>
</evidence>